<comment type="caution">
    <text evidence="3">The sequence shown here is derived from an EMBL/GenBank/DDBJ whole genome shotgun (WGS) entry which is preliminary data.</text>
</comment>
<reference evidence="4" key="1">
    <citation type="journal article" date="2019" name="Int. J. Syst. Evol. Microbiol.">
        <title>The Global Catalogue of Microorganisms (GCM) 10K type strain sequencing project: providing services to taxonomists for standard genome sequencing and annotation.</title>
        <authorList>
            <consortium name="The Broad Institute Genomics Platform"/>
            <consortium name="The Broad Institute Genome Sequencing Center for Infectious Disease"/>
            <person name="Wu L."/>
            <person name="Ma J."/>
        </authorList>
    </citation>
    <scope>NUCLEOTIDE SEQUENCE [LARGE SCALE GENOMIC DNA]</scope>
    <source>
        <strain evidence="4">JCM 17337</strain>
    </source>
</reference>
<name>A0ABP7G9X7_9FLAO</name>
<organism evidence="3 4">
    <name type="scientific">Flavobacterium ginsengiterrae</name>
    <dbReference type="NCBI Taxonomy" id="871695"/>
    <lineage>
        <taxon>Bacteria</taxon>
        <taxon>Pseudomonadati</taxon>
        <taxon>Bacteroidota</taxon>
        <taxon>Flavobacteriia</taxon>
        <taxon>Flavobacteriales</taxon>
        <taxon>Flavobacteriaceae</taxon>
        <taxon>Flavobacterium</taxon>
    </lineage>
</organism>
<evidence type="ECO:0000259" key="2">
    <source>
        <dbReference type="PROSITE" id="PS50883"/>
    </source>
</evidence>
<protein>
    <recommendedName>
        <fullName evidence="2">EAL domain-containing protein</fullName>
    </recommendedName>
</protein>
<evidence type="ECO:0000313" key="3">
    <source>
        <dbReference type="EMBL" id="GAA3758859.1"/>
    </source>
</evidence>
<evidence type="ECO:0000256" key="1">
    <source>
        <dbReference type="SAM" id="MobiDB-lite"/>
    </source>
</evidence>
<feature type="region of interest" description="Disordered" evidence="1">
    <location>
        <begin position="125"/>
        <end position="144"/>
    </location>
</feature>
<dbReference type="EMBL" id="BAABDU010000003">
    <property type="protein sequence ID" value="GAA3758859.1"/>
    <property type="molecule type" value="Genomic_DNA"/>
</dbReference>
<gene>
    <name evidence="3" type="ORF">GCM10022423_06880</name>
</gene>
<feature type="domain" description="EAL" evidence="2">
    <location>
        <begin position="1"/>
        <end position="161"/>
    </location>
</feature>
<dbReference type="Proteomes" id="UP001500748">
    <property type="component" value="Unassembled WGS sequence"/>
</dbReference>
<proteinExistence type="predicted"/>
<accession>A0ABP7G9X7</accession>
<keyword evidence="4" id="KW-1185">Reference proteome</keyword>
<evidence type="ECO:0000313" key="4">
    <source>
        <dbReference type="Proteomes" id="UP001500748"/>
    </source>
</evidence>
<dbReference type="PROSITE" id="PS50883">
    <property type="entry name" value="EAL"/>
    <property type="match status" value="1"/>
</dbReference>
<dbReference type="RefSeq" id="WP_345140316.1">
    <property type="nucleotide sequence ID" value="NZ_BAABDU010000003.1"/>
</dbReference>
<sequence>MTTIKLINLFESVFTTSFKHTASRLYSVTFETSNVSITKKKLMELEHNFTNGINTGKHVGLQITLDDIVLVKQSLNSLIMSYELMYEIHTIPSKLKLHEMFKELRENGEKKDVVDIARDVLDKVLTPEKPNEKPSKKQKTQELADKISAERQLAMIKKLGK</sequence>
<dbReference type="InterPro" id="IPR001633">
    <property type="entry name" value="EAL_dom"/>
</dbReference>